<organism evidence="1 2">
    <name type="scientific">Aspergillus fijiensis CBS 313.89</name>
    <dbReference type="NCBI Taxonomy" id="1448319"/>
    <lineage>
        <taxon>Eukaryota</taxon>
        <taxon>Fungi</taxon>
        <taxon>Dikarya</taxon>
        <taxon>Ascomycota</taxon>
        <taxon>Pezizomycotina</taxon>
        <taxon>Eurotiomycetes</taxon>
        <taxon>Eurotiomycetidae</taxon>
        <taxon>Eurotiales</taxon>
        <taxon>Aspergillaceae</taxon>
        <taxon>Aspergillus</taxon>
    </lineage>
</organism>
<accession>A0A8G1RIV7</accession>
<dbReference type="OrthoDB" id="10287237at2759"/>
<gene>
    <name evidence="1" type="ORF">BO72DRAFT_462372</name>
</gene>
<dbReference type="AlphaFoldDB" id="A0A8G1RIV7"/>
<protein>
    <submittedName>
        <fullName evidence="1">Uncharacterized protein</fullName>
    </submittedName>
</protein>
<keyword evidence="2" id="KW-1185">Reference proteome</keyword>
<dbReference type="RefSeq" id="XP_040797222.1">
    <property type="nucleotide sequence ID" value="XM_040946559.1"/>
</dbReference>
<proteinExistence type="predicted"/>
<dbReference type="EMBL" id="KZ824683">
    <property type="protein sequence ID" value="RAK73212.1"/>
    <property type="molecule type" value="Genomic_DNA"/>
</dbReference>
<sequence length="125" mass="14984">MEATGAAPPIFGMHEDVPYVIMENNPAQTPRQVRVHTLLLQEANLPQDRWVGFAKRVLQHFWSREPQDHRRRGALVIYEDRVRFFREDCWGMHEAVEFVFDNELEWYSQFPYTHVMRGFYMALEV</sequence>
<dbReference type="GeneID" id="63863892"/>
<name>A0A8G1RIV7_9EURO</name>
<reference evidence="1 2" key="1">
    <citation type="submission" date="2018-02" db="EMBL/GenBank/DDBJ databases">
        <title>The genomes of Aspergillus section Nigri reveals drivers in fungal speciation.</title>
        <authorList>
            <consortium name="DOE Joint Genome Institute"/>
            <person name="Vesth T.C."/>
            <person name="Nybo J."/>
            <person name="Theobald S."/>
            <person name="Brandl J."/>
            <person name="Frisvad J.C."/>
            <person name="Nielsen K.F."/>
            <person name="Lyhne E.K."/>
            <person name="Kogle M.E."/>
            <person name="Kuo A."/>
            <person name="Riley R."/>
            <person name="Clum A."/>
            <person name="Nolan M."/>
            <person name="Lipzen A."/>
            <person name="Salamov A."/>
            <person name="Henrissat B."/>
            <person name="Wiebenga A."/>
            <person name="De vries R.P."/>
            <person name="Grigoriev I.V."/>
            <person name="Mortensen U.H."/>
            <person name="Andersen M.R."/>
            <person name="Baker S.E."/>
        </authorList>
    </citation>
    <scope>NUCLEOTIDE SEQUENCE [LARGE SCALE GENOMIC DNA]</scope>
    <source>
        <strain evidence="1 2">CBS 313.89</strain>
    </source>
</reference>
<evidence type="ECO:0000313" key="1">
    <source>
        <dbReference type="EMBL" id="RAK73212.1"/>
    </source>
</evidence>
<evidence type="ECO:0000313" key="2">
    <source>
        <dbReference type="Proteomes" id="UP000249789"/>
    </source>
</evidence>
<dbReference type="VEuPathDB" id="FungiDB:BO72DRAFT_462372"/>
<dbReference type="Proteomes" id="UP000249789">
    <property type="component" value="Unassembled WGS sequence"/>
</dbReference>